<feature type="compositionally biased region" description="Basic residues" evidence="1">
    <location>
        <begin position="73"/>
        <end position="83"/>
    </location>
</feature>
<dbReference type="AlphaFoldDB" id="A0A220UR77"/>
<protein>
    <submittedName>
        <fullName evidence="3">Uncharacterized protein</fullName>
    </submittedName>
</protein>
<keyword evidence="2" id="KW-1133">Transmembrane helix</keyword>
<evidence type="ECO:0000256" key="1">
    <source>
        <dbReference type="SAM" id="MobiDB-lite"/>
    </source>
</evidence>
<proteinExistence type="predicted"/>
<feature type="transmembrane region" description="Helical" evidence="2">
    <location>
        <begin position="32"/>
        <end position="52"/>
    </location>
</feature>
<dbReference type="KEGG" id="sbj:CF168_18290"/>
<keyword evidence="2" id="KW-0812">Transmembrane</keyword>
<evidence type="ECO:0000256" key="2">
    <source>
        <dbReference type="SAM" id="Phobius"/>
    </source>
</evidence>
<feature type="compositionally biased region" description="Basic and acidic residues" evidence="1">
    <location>
        <begin position="56"/>
        <end position="72"/>
    </location>
</feature>
<keyword evidence="2" id="KW-0472">Membrane</keyword>
<name>A0A220UR77_9GAMM</name>
<dbReference type="Proteomes" id="UP000198367">
    <property type="component" value="Chromosome"/>
</dbReference>
<organism evidence="3 4">
    <name type="scientific">Shewanella bicestrii</name>
    <dbReference type="NCBI Taxonomy" id="2018305"/>
    <lineage>
        <taxon>Bacteria</taxon>
        <taxon>Pseudomonadati</taxon>
        <taxon>Pseudomonadota</taxon>
        <taxon>Gammaproteobacteria</taxon>
        <taxon>Alteromonadales</taxon>
        <taxon>Shewanellaceae</taxon>
        <taxon>Shewanella</taxon>
    </lineage>
</organism>
<evidence type="ECO:0000313" key="4">
    <source>
        <dbReference type="Proteomes" id="UP000198367"/>
    </source>
</evidence>
<sequence>MTLFPCLVKDKYLQLQSVCLPKSAEPWHKTGFSLSLLGALLICSLAVPNLAAARDRGNDRHSESHDRYDNHYNNHHKHGDSHRHYRPYYRPYYPWGLGLGVGLATGWGTGWNLGYGWNNNGWNDWGWNSSRYWNSPYSGIGLSIPMAYDDTPVAVSPPVRVTTSMQYSPSEGRMVSNMPTNSATVISQTGASTARASTASAEQIANVPRARAARSVSSLPSNARIVQQDGRTLYEWQGTLYAFDWNSQTYQEQLVK</sequence>
<feature type="region of interest" description="Disordered" evidence="1">
    <location>
        <begin position="56"/>
        <end position="83"/>
    </location>
</feature>
<dbReference type="EMBL" id="CP022358">
    <property type="protein sequence ID" value="ASK70659.1"/>
    <property type="molecule type" value="Genomic_DNA"/>
</dbReference>
<dbReference type="RefSeq" id="WP_089068571.1">
    <property type="nucleotide sequence ID" value="NZ_CP022358.1"/>
</dbReference>
<reference evidence="3 4" key="1">
    <citation type="submission" date="2017-07" db="EMBL/GenBank/DDBJ databases">
        <title>Phenotypical and genomic characterization of a clinical isolate of Shewanella bicestrii sp. nov. producing an extended-spectrum beta-lactamase and a new oxacillinase variant.</title>
        <authorList>
            <person name="Jousset A.B."/>
            <person name="Bonnin R.A."/>
            <person name="Girlich D."/>
            <person name="Dabos L."/>
            <person name="Potron A."/>
            <person name="Dortet L."/>
            <person name="Glaser P."/>
            <person name="Naas T."/>
        </authorList>
    </citation>
    <scope>NUCLEOTIDE SEQUENCE [LARGE SCALE GENOMIC DNA]</scope>
    <source>
        <strain evidence="3 4">JAB-1</strain>
    </source>
</reference>
<gene>
    <name evidence="3" type="ORF">CF168_18290</name>
</gene>
<keyword evidence="4" id="KW-1185">Reference proteome</keyword>
<accession>A0A220UR77</accession>
<evidence type="ECO:0000313" key="3">
    <source>
        <dbReference type="EMBL" id="ASK70659.1"/>
    </source>
</evidence>